<reference evidence="2" key="1">
    <citation type="submission" date="2024-03" db="EMBL/GenBank/DDBJ databases">
        <title>WGS assembly of Saponaria officinalis var. Norfolk2.</title>
        <authorList>
            <person name="Jenkins J."/>
            <person name="Shu S."/>
            <person name="Grimwood J."/>
            <person name="Barry K."/>
            <person name="Goodstein D."/>
            <person name="Schmutz J."/>
            <person name="Leebens-Mack J."/>
            <person name="Osbourn A."/>
        </authorList>
    </citation>
    <scope>NUCLEOTIDE SEQUENCE [LARGE SCALE GENOMIC DNA]</scope>
    <source>
        <strain evidence="2">JIC</strain>
    </source>
</reference>
<sequence length="382" mass="44004">MGVNETRVRSGGFSAISRRAFRNFHIIHNYLNHPNGRLWVIWKKSSLRIQALDTVSQWIHLKVWLVLGDFNCVRYGTERQSSVPPDTRAIGEFSNALYAARLDDLNTHGCFFTWTNKQDDGDRKWMKLDRALVNSGWQATFPGSYADALVAGVSDHSPIVVSLFSAVVTRPRQFRFLNSWIADATFLPLVEDTWLYSVRGCPMFQFVSRLKLGKGKLKTLHRSSYSNISDRVALVRDKLRVCQERVRLDPMNILLLGEERDLCLAFSKLRDAELSIVYQRAKELDIKMADACTAYFFAKVAARRSTCTITKKFLTHLVLNALRQLQFLMLLLLIILSCSALRVLRSLWLRMWFFLGDACLLVRVISLRRVYRMQRSNLLCSP</sequence>
<dbReference type="InterPro" id="IPR036691">
    <property type="entry name" value="Endo/exonu/phosph_ase_sf"/>
</dbReference>
<gene>
    <name evidence="2" type="ORF">RND81_13G034400</name>
</gene>
<dbReference type="EMBL" id="JBDFQZ010000013">
    <property type="protein sequence ID" value="KAK9668089.1"/>
    <property type="molecule type" value="Genomic_DNA"/>
</dbReference>
<dbReference type="PANTHER" id="PTHR33710:SF64">
    <property type="entry name" value="ENDONUCLEASE_EXONUCLEASE_PHOSPHATASE DOMAIN-CONTAINING PROTEIN"/>
    <property type="match status" value="1"/>
</dbReference>
<dbReference type="AlphaFoldDB" id="A0AAW1GY62"/>
<keyword evidence="1" id="KW-0812">Transmembrane</keyword>
<evidence type="ECO:0000313" key="2">
    <source>
        <dbReference type="EMBL" id="KAK9668089.1"/>
    </source>
</evidence>
<dbReference type="Proteomes" id="UP001443914">
    <property type="component" value="Unassembled WGS sequence"/>
</dbReference>
<accession>A0AAW1GY62</accession>
<keyword evidence="3" id="KW-1185">Reference proteome</keyword>
<feature type="transmembrane region" description="Helical" evidence="1">
    <location>
        <begin position="325"/>
        <end position="343"/>
    </location>
</feature>
<keyword evidence="1" id="KW-0472">Membrane</keyword>
<dbReference type="SUPFAM" id="SSF56219">
    <property type="entry name" value="DNase I-like"/>
    <property type="match status" value="1"/>
</dbReference>
<evidence type="ECO:0000313" key="3">
    <source>
        <dbReference type="Proteomes" id="UP001443914"/>
    </source>
</evidence>
<comment type="caution">
    <text evidence="2">The sequence shown here is derived from an EMBL/GenBank/DDBJ whole genome shotgun (WGS) entry which is preliminary data.</text>
</comment>
<evidence type="ECO:0000256" key="1">
    <source>
        <dbReference type="SAM" id="Phobius"/>
    </source>
</evidence>
<feature type="transmembrane region" description="Helical" evidence="1">
    <location>
        <begin position="349"/>
        <end position="366"/>
    </location>
</feature>
<dbReference type="PANTHER" id="PTHR33710">
    <property type="entry name" value="BNAC02G09200D PROTEIN"/>
    <property type="match status" value="1"/>
</dbReference>
<keyword evidence="1" id="KW-1133">Transmembrane helix</keyword>
<protein>
    <submittedName>
        <fullName evidence="2">Uncharacterized protein</fullName>
    </submittedName>
</protein>
<proteinExistence type="predicted"/>
<dbReference type="Gene3D" id="3.60.10.10">
    <property type="entry name" value="Endonuclease/exonuclease/phosphatase"/>
    <property type="match status" value="1"/>
</dbReference>
<name>A0AAW1GY62_SAPOF</name>
<organism evidence="2 3">
    <name type="scientific">Saponaria officinalis</name>
    <name type="common">Common soapwort</name>
    <name type="synonym">Lychnis saponaria</name>
    <dbReference type="NCBI Taxonomy" id="3572"/>
    <lineage>
        <taxon>Eukaryota</taxon>
        <taxon>Viridiplantae</taxon>
        <taxon>Streptophyta</taxon>
        <taxon>Embryophyta</taxon>
        <taxon>Tracheophyta</taxon>
        <taxon>Spermatophyta</taxon>
        <taxon>Magnoliopsida</taxon>
        <taxon>eudicotyledons</taxon>
        <taxon>Gunneridae</taxon>
        <taxon>Pentapetalae</taxon>
        <taxon>Caryophyllales</taxon>
        <taxon>Caryophyllaceae</taxon>
        <taxon>Caryophylleae</taxon>
        <taxon>Saponaria</taxon>
    </lineage>
</organism>